<organism evidence="2 3">
    <name type="scientific">Drosophila simulans</name>
    <name type="common">Fruit fly</name>
    <dbReference type="NCBI Taxonomy" id="7240"/>
    <lineage>
        <taxon>Eukaryota</taxon>
        <taxon>Metazoa</taxon>
        <taxon>Ecdysozoa</taxon>
        <taxon>Arthropoda</taxon>
        <taxon>Hexapoda</taxon>
        <taxon>Insecta</taxon>
        <taxon>Pterygota</taxon>
        <taxon>Neoptera</taxon>
        <taxon>Endopterygota</taxon>
        <taxon>Diptera</taxon>
        <taxon>Brachycera</taxon>
        <taxon>Muscomorpha</taxon>
        <taxon>Ephydroidea</taxon>
        <taxon>Drosophilidae</taxon>
        <taxon>Drosophila</taxon>
        <taxon>Sophophora</taxon>
    </lineage>
</organism>
<feature type="compositionally biased region" description="Acidic residues" evidence="1">
    <location>
        <begin position="25"/>
        <end position="34"/>
    </location>
</feature>
<protein>
    <submittedName>
        <fullName evidence="2">GD23270</fullName>
    </submittedName>
</protein>
<sequence length="55" mass="6274">MPQEVISLLKSPCVGSDHDDHGDCQDIDEGEEDDERELIQKDHELDVIASDEEFF</sequence>
<accession>B4NV06</accession>
<reference evidence="2 3" key="1">
    <citation type="journal article" date="2007" name="Nature">
        <title>Evolution of genes and genomes on the Drosophila phylogeny.</title>
        <authorList>
            <consortium name="Drosophila 12 Genomes Consortium"/>
            <person name="Clark A.G."/>
            <person name="Eisen M.B."/>
            <person name="Smith D.R."/>
            <person name="Bergman C.M."/>
            <person name="Oliver B."/>
            <person name="Markow T.A."/>
            <person name="Kaufman T.C."/>
            <person name="Kellis M."/>
            <person name="Gelbart W."/>
            <person name="Iyer V.N."/>
            <person name="Pollard D.A."/>
            <person name="Sackton T.B."/>
            <person name="Larracuente A.M."/>
            <person name="Singh N.D."/>
            <person name="Abad J.P."/>
            <person name="Abt D.N."/>
            <person name="Adryan B."/>
            <person name="Aguade M."/>
            <person name="Akashi H."/>
            <person name="Anderson W.W."/>
            <person name="Aquadro C.F."/>
            <person name="Ardell D.H."/>
            <person name="Arguello R."/>
            <person name="Artieri C.G."/>
            <person name="Barbash D.A."/>
            <person name="Barker D."/>
            <person name="Barsanti P."/>
            <person name="Batterham P."/>
            <person name="Batzoglou S."/>
            <person name="Begun D."/>
            <person name="Bhutkar A."/>
            <person name="Blanco E."/>
            <person name="Bosak S.A."/>
            <person name="Bradley R.K."/>
            <person name="Brand A.D."/>
            <person name="Brent M.R."/>
            <person name="Brooks A.N."/>
            <person name="Brown R.H."/>
            <person name="Butlin R.K."/>
            <person name="Caggese C."/>
            <person name="Calvi B.R."/>
            <person name="Bernardo de Carvalho A."/>
            <person name="Caspi A."/>
            <person name="Castrezana S."/>
            <person name="Celniker S.E."/>
            <person name="Chang J.L."/>
            <person name="Chapple C."/>
            <person name="Chatterji S."/>
            <person name="Chinwalla A."/>
            <person name="Civetta A."/>
            <person name="Clifton S.W."/>
            <person name="Comeron J.M."/>
            <person name="Costello J.C."/>
            <person name="Coyne J.A."/>
            <person name="Daub J."/>
            <person name="David R.G."/>
            <person name="Delcher A.L."/>
            <person name="Delehaunty K."/>
            <person name="Do C.B."/>
            <person name="Ebling H."/>
            <person name="Edwards K."/>
            <person name="Eickbush T."/>
            <person name="Evans J.D."/>
            <person name="Filipski A."/>
            <person name="Findeiss S."/>
            <person name="Freyhult E."/>
            <person name="Fulton L."/>
            <person name="Fulton R."/>
            <person name="Garcia A.C."/>
            <person name="Gardiner A."/>
            <person name="Garfield D.A."/>
            <person name="Garvin B.E."/>
            <person name="Gibson G."/>
            <person name="Gilbert D."/>
            <person name="Gnerre S."/>
            <person name="Godfrey J."/>
            <person name="Good R."/>
            <person name="Gotea V."/>
            <person name="Gravely B."/>
            <person name="Greenberg A.J."/>
            <person name="Griffiths-Jones S."/>
            <person name="Gross S."/>
            <person name="Guigo R."/>
            <person name="Gustafson E.A."/>
            <person name="Haerty W."/>
            <person name="Hahn M.W."/>
            <person name="Halligan D.L."/>
            <person name="Halpern A.L."/>
            <person name="Halter G.M."/>
            <person name="Han M.V."/>
            <person name="Heger A."/>
            <person name="Hillier L."/>
            <person name="Hinrichs A.S."/>
            <person name="Holmes I."/>
            <person name="Hoskins R.A."/>
            <person name="Hubisz M.J."/>
            <person name="Hultmark D."/>
            <person name="Huntley M.A."/>
            <person name="Jaffe D.B."/>
            <person name="Jagadeeshan S."/>
            <person name="Jeck W.R."/>
            <person name="Johnson J."/>
            <person name="Jones C.D."/>
            <person name="Jordan W.C."/>
            <person name="Karpen G.H."/>
            <person name="Kataoka E."/>
            <person name="Keightley P.D."/>
            <person name="Kheradpour P."/>
            <person name="Kirkness E.F."/>
            <person name="Koerich L.B."/>
            <person name="Kristiansen K."/>
            <person name="Kudrna D."/>
            <person name="Kulathinal R.J."/>
            <person name="Kumar S."/>
            <person name="Kwok R."/>
            <person name="Lander E."/>
            <person name="Langley C.H."/>
            <person name="Lapoint R."/>
            <person name="Lazzaro B.P."/>
            <person name="Lee S.J."/>
            <person name="Levesque L."/>
            <person name="Li R."/>
            <person name="Lin C.F."/>
            <person name="Lin M.F."/>
            <person name="Lindblad-Toh K."/>
            <person name="Llopart A."/>
            <person name="Long M."/>
            <person name="Low L."/>
            <person name="Lozovsky E."/>
            <person name="Lu J."/>
            <person name="Luo M."/>
            <person name="Machado C.A."/>
            <person name="Makalowski W."/>
            <person name="Marzo M."/>
            <person name="Matsuda M."/>
            <person name="Matzkin L."/>
            <person name="McAllister B."/>
            <person name="McBride C.S."/>
            <person name="McKernan B."/>
            <person name="McKernan K."/>
            <person name="Mendez-Lago M."/>
            <person name="Minx P."/>
            <person name="Mollenhauer M.U."/>
            <person name="Montooth K."/>
            <person name="Mount S.M."/>
            <person name="Mu X."/>
            <person name="Myers E."/>
            <person name="Negre B."/>
            <person name="Newfeld S."/>
            <person name="Nielsen R."/>
            <person name="Noor M.A."/>
            <person name="O'Grady P."/>
            <person name="Pachter L."/>
            <person name="Papaceit M."/>
            <person name="Parisi M.J."/>
            <person name="Parisi M."/>
            <person name="Parts L."/>
            <person name="Pedersen J.S."/>
            <person name="Pesole G."/>
            <person name="Phillippy A.M."/>
            <person name="Ponting C.P."/>
            <person name="Pop M."/>
            <person name="Porcelli D."/>
            <person name="Powell J.R."/>
            <person name="Prohaska S."/>
            <person name="Pruitt K."/>
            <person name="Puig M."/>
            <person name="Quesneville H."/>
            <person name="Ram K.R."/>
            <person name="Rand D."/>
            <person name="Rasmussen M.D."/>
            <person name="Reed L.K."/>
            <person name="Reenan R."/>
            <person name="Reily A."/>
            <person name="Remington K.A."/>
            <person name="Rieger T.T."/>
            <person name="Ritchie M.G."/>
            <person name="Robin C."/>
            <person name="Rogers Y.H."/>
            <person name="Rohde C."/>
            <person name="Rozas J."/>
            <person name="Rubenfield M.J."/>
            <person name="Ruiz A."/>
            <person name="Russo S."/>
            <person name="Salzberg S.L."/>
            <person name="Sanchez-Gracia A."/>
            <person name="Saranga D.J."/>
            <person name="Sato H."/>
            <person name="Schaeffer S.W."/>
            <person name="Schatz M.C."/>
            <person name="Schlenke T."/>
            <person name="Schwartz R."/>
            <person name="Segarra C."/>
            <person name="Singh R.S."/>
            <person name="Sirot L."/>
            <person name="Sirota M."/>
            <person name="Sisneros N.B."/>
            <person name="Smith C.D."/>
            <person name="Smith T.F."/>
            <person name="Spieth J."/>
            <person name="Stage D.E."/>
            <person name="Stark A."/>
            <person name="Stephan W."/>
            <person name="Strausberg R.L."/>
            <person name="Strempel S."/>
            <person name="Sturgill D."/>
            <person name="Sutton G."/>
            <person name="Sutton G.G."/>
            <person name="Tao W."/>
            <person name="Teichmann S."/>
            <person name="Tobari Y.N."/>
            <person name="Tomimura Y."/>
            <person name="Tsolas J.M."/>
            <person name="Valente V.L."/>
            <person name="Venter E."/>
            <person name="Venter J.C."/>
            <person name="Vicario S."/>
            <person name="Vieira F.G."/>
            <person name="Vilella A.J."/>
            <person name="Villasante A."/>
            <person name="Walenz B."/>
            <person name="Wang J."/>
            <person name="Wasserman M."/>
            <person name="Watts T."/>
            <person name="Wilson D."/>
            <person name="Wilson R.K."/>
            <person name="Wing R.A."/>
            <person name="Wolfner M.F."/>
            <person name="Wong A."/>
            <person name="Wong G.K."/>
            <person name="Wu C.I."/>
            <person name="Wu G."/>
            <person name="Yamamoto D."/>
            <person name="Yang H.P."/>
            <person name="Yang S.P."/>
            <person name="Yorke J.A."/>
            <person name="Yoshida K."/>
            <person name="Zdobnov E."/>
            <person name="Zhang P."/>
            <person name="Zhang Y."/>
            <person name="Zimin A.V."/>
            <person name="Baldwin J."/>
            <person name="Abdouelleil A."/>
            <person name="Abdulkadir J."/>
            <person name="Abebe A."/>
            <person name="Abera B."/>
            <person name="Abreu J."/>
            <person name="Acer S.C."/>
            <person name="Aftuck L."/>
            <person name="Alexander A."/>
            <person name="An P."/>
            <person name="Anderson E."/>
            <person name="Anderson S."/>
            <person name="Arachi H."/>
            <person name="Azer M."/>
            <person name="Bachantsang P."/>
            <person name="Barry A."/>
            <person name="Bayul T."/>
            <person name="Berlin A."/>
            <person name="Bessette D."/>
            <person name="Bloom T."/>
            <person name="Blye J."/>
            <person name="Boguslavskiy L."/>
            <person name="Bonnet C."/>
            <person name="Boukhgalter B."/>
            <person name="Bourzgui I."/>
            <person name="Brown A."/>
            <person name="Cahill P."/>
            <person name="Channer S."/>
            <person name="Cheshatsang Y."/>
            <person name="Chuda L."/>
            <person name="Citroen M."/>
            <person name="Collymore A."/>
            <person name="Cooke P."/>
            <person name="Costello M."/>
            <person name="D'Aco K."/>
            <person name="Daza R."/>
            <person name="De Haan G."/>
            <person name="DeGray S."/>
            <person name="DeMaso C."/>
            <person name="Dhargay N."/>
            <person name="Dooley K."/>
            <person name="Dooley E."/>
            <person name="Doricent M."/>
            <person name="Dorje P."/>
            <person name="Dorjee K."/>
            <person name="Dupes A."/>
            <person name="Elong R."/>
            <person name="Falk J."/>
            <person name="Farina A."/>
            <person name="Faro S."/>
            <person name="Ferguson D."/>
            <person name="Fisher S."/>
            <person name="Foley C.D."/>
            <person name="Franke A."/>
            <person name="Friedrich D."/>
            <person name="Gadbois L."/>
            <person name="Gearin G."/>
            <person name="Gearin C.R."/>
            <person name="Giannoukos G."/>
            <person name="Goode T."/>
            <person name="Graham J."/>
            <person name="Grandbois E."/>
            <person name="Grewal S."/>
            <person name="Gyaltsen K."/>
            <person name="Hafez N."/>
            <person name="Hagos B."/>
            <person name="Hall J."/>
            <person name="Henson C."/>
            <person name="Hollinger A."/>
            <person name="Honan T."/>
            <person name="Huard M.D."/>
            <person name="Hughes L."/>
            <person name="Hurhula B."/>
            <person name="Husby M.E."/>
            <person name="Kamat A."/>
            <person name="Kanga B."/>
            <person name="Kashin S."/>
            <person name="Khazanovich D."/>
            <person name="Kisner P."/>
            <person name="Lance K."/>
            <person name="Lara M."/>
            <person name="Lee W."/>
            <person name="Lennon N."/>
            <person name="Letendre F."/>
            <person name="LeVine R."/>
            <person name="Lipovsky A."/>
            <person name="Liu X."/>
            <person name="Liu J."/>
            <person name="Liu S."/>
            <person name="Lokyitsang T."/>
            <person name="Lokyitsang Y."/>
            <person name="Lubonja R."/>
            <person name="Lui A."/>
            <person name="MacDonald P."/>
            <person name="Magnisalis V."/>
            <person name="Maru K."/>
            <person name="Matthews C."/>
            <person name="McCusker W."/>
            <person name="McDonough S."/>
            <person name="Mehta T."/>
            <person name="Meldrim J."/>
            <person name="Meneus L."/>
            <person name="Mihai O."/>
            <person name="Mihalev A."/>
            <person name="Mihova T."/>
            <person name="Mittelman R."/>
            <person name="Mlenga V."/>
            <person name="Montmayeur A."/>
            <person name="Mulrain L."/>
            <person name="Navidi A."/>
            <person name="Naylor J."/>
            <person name="Negash T."/>
            <person name="Nguyen T."/>
            <person name="Nguyen N."/>
            <person name="Nicol R."/>
            <person name="Norbu C."/>
            <person name="Norbu N."/>
            <person name="Novod N."/>
            <person name="O'Neill B."/>
            <person name="Osman S."/>
            <person name="Markiewicz E."/>
            <person name="Oyono O.L."/>
            <person name="Patti C."/>
            <person name="Phunkhang P."/>
            <person name="Pierre F."/>
            <person name="Priest M."/>
            <person name="Raghuraman S."/>
            <person name="Rege F."/>
            <person name="Reyes R."/>
            <person name="Rise C."/>
            <person name="Rogov P."/>
            <person name="Ross K."/>
            <person name="Ryan E."/>
            <person name="Settipalli S."/>
            <person name="Shea T."/>
            <person name="Sherpa N."/>
            <person name="Shi L."/>
            <person name="Shih D."/>
            <person name="Sparrow T."/>
            <person name="Spaulding J."/>
            <person name="Stalker J."/>
            <person name="Stange-Thomann N."/>
            <person name="Stavropoulos S."/>
            <person name="Stone C."/>
            <person name="Strader C."/>
            <person name="Tesfaye S."/>
            <person name="Thomson T."/>
            <person name="Thoulutsang Y."/>
            <person name="Thoulutsang D."/>
            <person name="Topham K."/>
            <person name="Topping I."/>
            <person name="Tsamla T."/>
            <person name="Vassiliev H."/>
            <person name="Vo A."/>
            <person name="Wangchuk T."/>
            <person name="Wangdi T."/>
            <person name="Weiand M."/>
            <person name="Wilkinson J."/>
            <person name="Wilson A."/>
            <person name="Yadav S."/>
            <person name="Young G."/>
            <person name="Yu Q."/>
            <person name="Zembek L."/>
            <person name="Zhong D."/>
            <person name="Zimmer A."/>
            <person name="Zwirko Z."/>
            <person name="Jaffe D.B."/>
            <person name="Alvarez P."/>
            <person name="Brockman W."/>
            <person name="Butler J."/>
            <person name="Chin C."/>
            <person name="Gnerre S."/>
            <person name="Grabherr M."/>
            <person name="Kleber M."/>
            <person name="Mauceli E."/>
            <person name="MacCallum I."/>
        </authorList>
    </citation>
    <scope>NUCLEOTIDE SEQUENCE [LARGE SCALE GENOMIC DNA]</scope>
    <source>
        <strain evidence="3">white501</strain>
    </source>
</reference>
<dbReference type="HOGENOM" id="CLU_3034614_0_0_1"/>
<dbReference type="AlphaFoldDB" id="B4NV06"/>
<gene>
    <name evidence="2" type="primary">Dsim\GD23270</name>
    <name evidence="2" type="ORF">Dsim_GD23270</name>
</gene>
<dbReference type="EMBL" id="CH985144">
    <property type="protein sequence ID" value="EDX16277.1"/>
    <property type="molecule type" value="Genomic_DNA"/>
</dbReference>
<evidence type="ECO:0000313" key="2">
    <source>
        <dbReference type="EMBL" id="EDX16277.1"/>
    </source>
</evidence>
<proteinExistence type="predicted"/>
<name>B4NV06_DROSI</name>
<evidence type="ECO:0000256" key="1">
    <source>
        <dbReference type="SAM" id="MobiDB-lite"/>
    </source>
</evidence>
<dbReference type="Proteomes" id="UP000000304">
    <property type="component" value="Unassembled WGS sequence"/>
</dbReference>
<evidence type="ECO:0000313" key="3">
    <source>
        <dbReference type="Proteomes" id="UP000000304"/>
    </source>
</evidence>
<feature type="region of interest" description="Disordered" evidence="1">
    <location>
        <begin position="10"/>
        <end position="34"/>
    </location>
</feature>
<keyword evidence="3" id="KW-1185">Reference proteome</keyword>